<dbReference type="EMBL" id="QKQS01000003">
    <property type="protein sequence ID" value="PZA13697.1"/>
    <property type="molecule type" value="Genomic_DNA"/>
</dbReference>
<dbReference type="InterPro" id="IPR043019">
    <property type="entry name" value="GrlR_sf"/>
</dbReference>
<dbReference type="AlphaFoldDB" id="A0A323UN24"/>
<dbReference type="RefSeq" id="WP_110784156.1">
    <property type="nucleotide sequence ID" value="NZ_QKQS01000003.1"/>
</dbReference>
<protein>
    <recommendedName>
        <fullName evidence="3">T3SS negative regulator,GrlR</fullName>
    </recommendedName>
</protein>
<evidence type="ECO:0008006" key="3">
    <source>
        <dbReference type="Google" id="ProtNLM"/>
    </source>
</evidence>
<sequence>MQNGLYSIHIRMLDGIRAKANGIIILRNGRLLGGDPYFWTVGDYMLGDGTWKGELLTRQHTPYSETPGRPLFTGHDVTTGFSGSFADARSEVFGTSLIGSRSVAFRATLRLLTAD</sequence>
<reference evidence="1 2" key="1">
    <citation type="submission" date="2018-06" db="EMBL/GenBank/DDBJ databases">
        <title>Draft Whole-Genome Sequence of the purple photosynthetic bacterium Rhodospeudomonas palustris XCP.</title>
        <authorList>
            <person name="Rayyan A."/>
            <person name="Meyer T.E."/>
            <person name="Kyndt J.A."/>
        </authorList>
    </citation>
    <scope>NUCLEOTIDE SEQUENCE [LARGE SCALE GENOMIC DNA]</scope>
    <source>
        <strain evidence="1 2">XCP</strain>
    </source>
</reference>
<organism evidence="1 2">
    <name type="scientific">Rhodopseudomonas palustris</name>
    <dbReference type="NCBI Taxonomy" id="1076"/>
    <lineage>
        <taxon>Bacteria</taxon>
        <taxon>Pseudomonadati</taxon>
        <taxon>Pseudomonadota</taxon>
        <taxon>Alphaproteobacteria</taxon>
        <taxon>Hyphomicrobiales</taxon>
        <taxon>Nitrobacteraceae</taxon>
        <taxon>Rhodopseudomonas</taxon>
    </lineage>
</organism>
<evidence type="ECO:0000313" key="1">
    <source>
        <dbReference type="EMBL" id="PZA13697.1"/>
    </source>
</evidence>
<dbReference type="Proteomes" id="UP000248134">
    <property type="component" value="Unassembled WGS sequence"/>
</dbReference>
<comment type="caution">
    <text evidence="1">The sequence shown here is derived from an EMBL/GenBank/DDBJ whole genome shotgun (WGS) entry which is preliminary data.</text>
</comment>
<name>A0A323UN24_RHOPL</name>
<accession>A0A323UN24</accession>
<gene>
    <name evidence="1" type="ORF">DNX69_01125</name>
</gene>
<dbReference type="OrthoDB" id="8234256at2"/>
<evidence type="ECO:0000313" key="2">
    <source>
        <dbReference type="Proteomes" id="UP000248134"/>
    </source>
</evidence>
<dbReference type="Gene3D" id="2.40.128.380">
    <property type="entry name" value="T3SS negative regulator GrlR"/>
    <property type="match status" value="1"/>
</dbReference>
<proteinExistence type="predicted"/>